<protein>
    <submittedName>
        <fullName evidence="7">Threonine/homoserine/homoserine lactone efflux protein</fullName>
    </submittedName>
</protein>
<name>A0A1H3YL45_9FLAO</name>
<evidence type="ECO:0000256" key="2">
    <source>
        <dbReference type="ARBA" id="ARBA00022475"/>
    </source>
</evidence>
<dbReference type="Pfam" id="PF01810">
    <property type="entry name" value="LysE"/>
    <property type="match status" value="1"/>
</dbReference>
<dbReference type="PANTHER" id="PTHR30086:SF20">
    <property type="entry name" value="ARGININE EXPORTER PROTEIN ARGO-RELATED"/>
    <property type="match status" value="1"/>
</dbReference>
<dbReference type="Proteomes" id="UP000198951">
    <property type="component" value="Unassembled WGS sequence"/>
</dbReference>
<evidence type="ECO:0000256" key="6">
    <source>
        <dbReference type="SAM" id="Phobius"/>
    </source>
</evidence>
<evidence type="ECO:0000313" key="7">
    <source>
        <dbReference type="EMBL" id="SEA12266.1"/>
    </source>
</evidence>
<dbReference type="AlphaFoldDB" id="A0A1H3YL45"/>
<proteinExistence type="predicted"/>
<keyword evidence="4 6" id="KW-1133">Transmembrane helix</keyword>
<comment type="subcellular location">
    <subcellularLocation>
        <location evidence="1">Cell membrane</location>
        <topology evidence="1">Multi-pass membrane protein</topology>
    </subcellularLocation>
</comment>
<dbReference type="GO" id="GO:0005886">
    <property type="term" value="C:plasma membrane"/>
    <property type="evidence" value="ECO:0007669"/>
    <property type="project" value="UniProtKB-SubCell"/>
</dbReference>
<accession>A0A1H3YL45</accession>
<dbReference type="InterPro" id="IPR001123">
    <property type="entry name" value="LeuE-type"/>
</dbReference>
<feature type="transmembrane region" description="Helical" evidence="6">
    <location>
        <begin position="81"/>
        <end position="102"/>
    </location>
</feature>
<evidence type="ECO:0000256" key="4">
    <source>
        <dbReference type="ARBA" id="ARBA00022989"/>
    </source>
</evidence>
<feature type="transmembrane region" description="Helical" evidence="6">
    <location>
        <begin position="199"/>
        <end position="220"/>
    </location>
</feature>
<evidence type="ECO:0000256" key="3">
    <source>
        <dbReference type="ARBA" id="ARBA00022692"/>
    </source>
</evidence>
<dbReference type="PANTHER" id="PTHR30086">
    <property type="entry name" value="ARGININE EXPORTER PROTEIN ARGO"/>
    <property type="match status" value="1"/>
</dbReference>
<feature type="transmembrane region" description="Helical" evidence="6">
    <location>
        <begin position="123"/>
        <end position="143"/>
    </location>
</feature>
<keyword evidence="3 6" id="KW-0812">Transmembrane</keyword>
<evidence type="ECO:0000256" key="1">
    <source>
        <dbReference type="ARBA" id="ARBA00004651"/>
    </source>
</evidence>
<sequence>MPFVNADTLPMNLIISLLSGFITALIGITPPGLLNMTAAKVNLKEGKRNAIWFVFGAVIIIFFQAYLAILFARVINIRPDIIILLREIGFGIFGALTVYFLWIAKKPKIKKAKIKKSSKKKRFFLGMLLSALNFFPIPYYVFVSITLSSYHIFSFNASSILTFVIGAVLGSTLVFYFYITFFQKIEDKADYLLRNMNTIIGSITGVVSIITLFNIIRYYLR</sequence>
<gene>
    <name evidence="7" type="ORF">SAMN05443667_10239</name>
</gene>
<evidence type="ECO:0000256" key="5">
    <source>
        <dbReference type="ARBA" id="ARBA00023136"/>
    </source>
</evidence>
<organism evidence="7 8">
    <name type="scientific">Flavobacterium gillisiae</name>
    <dbReference type="NCBI Taxonomy" id="150146"/>
    <lineage>
        <taxon>Bacteria</taxon>
        <taxon>Pseudomonadati</taxon>
        <taxon>Bacteroidota</taxon>
        <taxon>Flavobacteriia</taxon>
        <taxon>Flavobacteriales</taxon>
        <taxon>Flavobacteriaceae</taxon>
        <taxon>Flavobacterium</taxon>
    </lineage>
</organism>
<dbReference type="GO" id="GO:0015171">
    <property type="term" value="F:amino acid transmembrane transporter activity"/>
    <property type="evidence" value="ECO:0007669"/>
    <property type="project" value="TreeGrafter"/>
</dbReference>
<dbReference type="EMBL" id="FNRD01000002">
    <property type="protein sequence ID" value="SEA12266.1"/>
    <property type="molecule type" value="Genomic_DNA"/>
</dbReference>
<dbReference type="STRING" id="150146.SAMN05443667_10239"/>
<evidence type="ECO:0000313" key="8">
    <source>
        <dbReference type="Proteomes" id="UP000198951"/>
    </source>
</evidence>
<keyword evidence="8" id="KW-1185">Reference proteome</keyword>
<feature type="transmembrane region" description="Helical" evidence="6">
    <location>
        <begin position="12"/>
        <end position="38"/>
    </location>
</feature>
<feature type="transmembrane region" description="Helical" evidence="6">
    <location>
        <begin position="155"/>
        <end position="179"/>
    </location>
</feature>
<feature type="transmembrane region" description="Helical" evidence="6">
    <location>
        <begin position="50"/>
        <end position="75"/>
    </location>
</feature>
<keyword evidence="5 6" id="KW-0472">Membrane</keyword>
<reference evidence="8" key="1">
    <citation type="submission" date="2016-10" db="EMBL/GenBank/DDBJ databases">
        <authorList>
            <person name="Varghese N."/>
            <person name="Submissions S."/>
        </authorList>
    </citation>
    <scope>NUCLEOTIDE SEQUENCE [LARGE SCALE GENOMIC DNA]</scope>
    <source>
        <strain evidence="8">DSM 22376</strain>
    </source>
</reference>
<keyword evidence="2" id="KW-1003">Cell membrane</keyword>